<comment type="subcellular location">
    <subcellularLocation>
        <location evidence="1">Cell outer membrane</location>
    </subcellularLocation>
</comment>
<sequence>MNYINTIINLSNHKMIMKRIIFIATIVLLAGCKKSFELYPPDKLAPANAFKTEKDLQLYANSFYNALPTGNDIVRADGTSDFLAGSTVPAYIAGSYNAVQAPAATWSFTSLRNINYFLEHFGQASIPDEAKNHFEGLARFFRAWFYFDKVKQFGDVPWYDKTMDVSDPDIYKPRDPRDFVMKKVLADLDFAAANIRAAKDASSSQINKWVALAFKSRVCLYEGTFRKYHTEYSFTDASFWLEQSADAASKVMLGNQYQINKEATLNMSYRNLFINELPKTNEVMLAAVNSLTLRVLNDANWYWTSATYGRRLSFTKSFINTFLKADGSRFTDQTGYNAIPFWNEVKGRDLRLQQTIRMGDYKREGAAAPPDFTYTYTGYMPYKFTLDAKTTDGKAENSNSLPIIRYAEVLLNFAEAKAELGTFTVTDWNSTIKVLRERAGITNTAMPTTADNYLKTNYFTNISDANLLEIRRERGIELSMEGFRYDDLMRWKLGSLLLKPYDGLYVPALNTLYDLNEDGVNDVSFVKTAPANPVKGVVYFVVNGTQHYLTNDTFGVIIVQNNLKRVFEDYMYLQPIPYDQIVLNPKIIQNPIWPTK</sequence>
<dbReference type="Pfam" id="PF07980">
    <property type="entry name" value="SusD_RagB"/>
    <property type="match status" value="1"/>
</dbReference>
<dbReference type="InterPro" id="IPR012944">
    <property type="entry name" value="SusD_RagB_dom"/>
</dbReference>
<keyword evidence="9" id="KW-1185">Reference proteome</keyword>
<dbReference type="InterPro" id="IPR033985">
    <property type="entry name" value="SusD-like_N"/>
</dbReference>
<dbReference type="GO" id="GO:0009279">
    <property type="term" value="C:cell outer membrane"/>
    <property type="evidence" value="ECO:0007669"/>
    <property type="project" value="UniProtKB-SubCell"/>
</dbReference>
<dbReference type="SUPFAM" id="SSF48452">
    <property type="entry name" value="TPR-like"/>
    <property type="match status" value="1"/>
</dbReference>
<evidence type="ECO:0000259" key="7">
    <source>
        <dbReference type="Pfam" id="PF14322"/>
    </source>
</evidence>
<evidence type="ECO:0000256" key="1">
    <source>
        <dbReference type="ARBA" id="ARBA00004442"/>
    </source>
</evidence>
<evidence type="ECO:0000259" key="6">
    <source>
        <dbReference type="Pfam" id="PF07980"/>
    </source>
</evidence>
<evidence type="ECO:0000313" key="8">
    <source>
        <dbReference type="EMBL" id="ACU04452.1"/>
    </source>
</evidence>
<dbReference type="STRING" id="485917.Phep_2248"/>
<comment type="similarity">
    <text evidence="2">Belongs to the SusD family.</text>
</comment>
<organism evidence="8 9">
    <name type="scientific">Pedobacter heparinus (strain ATCC 13125 / DSM 2366 / CIP 104194 / JCM 7457 / NBRC 12017 / NCIMB 9290 / NRRL B-14731 / HIM 762-3)</name>
    <dbReference type="NCBI Taxonomy" id="485917"/>
    <lineage>
        <taxon>Bacteria</taxon>
        <taxon>Pseudomonadati</taxon>
        <taxon>Bacteroidota</taxon>
        <taxon>Sphingobacteriia</taxon>
        <taxon>Sphingobacteriales</taxon>
        <taxon>Sphingobacteriaceae</taxon>
        <taxon>Pedobacter</taxon>
    </lineage>
</organism>
<accession>C6XY34</accession>
<feature type="domain" description="SusD-like N-terminal" evidence="7">
    <location>
        <begin position="109"/>
        <end position="220"/>
    </location>
</feature>
<evidence type="ECO:0000256" key="2">
    <source>
        <dbReference type="ARBA" id="ARBA00006275"/>
    </source>
</evidence>
<proteinExistence type="inferred from homology"/>
<protein>
    <submittedName>
        <fullName evidence="8">RagB/SusD domain protein</fullName>
    </submittedName>
</protein>
<evidence type="ECO:0000256" key="4">
    <source>
        <dbReference type="ARBA" id="ARBA00023136"/>
    </source>
</evidence>
<name>C6XY34_PEDHD</name>
<dbReference type="eggNOG" id="COG0457">
    <property type="taxonomic scope" value="Bacteria"/>
</dbReference>
<dbReference type="HOGENOM" id="CLU_015553_0_1_10"/>
<feature type="domain" description="RagB/SusD" evidence="6">
    <location>
        <begin position="310"/>
        <end position="593"/>
    </location>
</feature>
<evidence type="ECO:0000256" key="5">
    <source>
        <dbReference type="ARBA" id="ARBA00023237"/>
    </source>
</evidence>
<dbReference type="InterPro" id="IPR011990">
    <property type="entry name" value="TPR-like_helical_dom_sf"/>
</dbReference>
<dbReference type="Proteomes" id="UP000000852">
    <property type="component" value="Chromosome"/>
</dbReference>
<gene>
    <name evidence="8" type="ordered locus">Phep_2248</name>
</gene>
<dbReference type="KEGG" id="phe:Phep_2248"/>
<keyword evidence="4" id="KW-0472">Membrane</keyword>
<reference evidence="8 9" key="1">
    <citation type="journal article" date="2009" name="Stand. Genomic Sci.">
        <title>Complete genome sequence of Pedobacter heparinus type strain (HIM 762-3).</title>
        <authorList>
            <person name="Han C."/>
            <person name="Spring S."/>
            <person name="Lapidus A."/>
            <person name="Del Rio T.G."/>
            <person name="Tice H."/>
            <person name="Copeland A."/>
            <person name="Cheng J.F."/>
            <person name="Lucas S."/>
            <person name="Chen F."/>
            <person name="Nolan M."/>
            <person name="Bruce D."/>
            <person name="Goodwin L."/>
            <person name="Pitluck S."/>
            <person name="Ivanova N."/>
            <person name="Mavromatis K."/>
            <person name="Mikhailova N."/>
            <person name="Pati A."/>
            <person name="Chen A."/>
            <person name="Palaniappan K."/>
            <person name="Land M."/>
            <person name="Hauser L."/>
            <person name="Chang Y.J."/>
            <person name="Jeffries C.C."/>
            <person name="Saunders E."/>
            <person name="Chertkov O."/>
            <person name="Brettin T."/>
            <person name="Goker M."/>
            <person name="Rohde M."/>
            <person name="Bristow J."/>
            <person name="Eisen J.A."/>
            <person name="Markowitz V."/>
            <person name="Hugenholtz P."/>
            <person name="Kyrpides N.C."/>
            <person name="Klenk H.P."/>
            <person name="Detter J.C."/>
        </authorList>
    </citation>
    <scope>NUCLEOTIDE SEQUENCE [LARGE SCALE GENOMIC DNA]</scope>
    <source>
        <strain evidence="9">ATCC 13125 / DSM 2366 / CIP 104194 / JCM 7457 / NBRC 12017 / NCIMB 9290 / NRRL B-14731 / HIM 762-3</strain>
    </source>
</reference>
<dbReference type="Gene3D" id="1.25.40.390">
    <property type="match status" value="1"/>
</dbReference>
<evidence type="ECO:0000256" key="3">
    <source>
        <dbReference type="ARBA" id="ARBA00022729"/>
    </source>
</evidence>
<dbReference type="EMBL" id="CP001681">
    <property type="protein sequence ID" value="ACU04452.1"/>
    <property type="molecule type" value="Genomic_DNA"/>
</dbReference>
<evidence type="ECO:0000313" key="9">
    <source>
        <dbReference type="Proteomes" id="UP000000852"/>
    </source>
</evidence>
<keyword evidence="5" id="KW-0998">Cell outer membrane</keyword>
<keyword evidence="3" id="KW-0732">Signal</keyword>
<dbReference type="AlphaFoldDB" id="C6XY34"/>
<dbReference type="Pfam" id="PF14322">
    <property type="entry name" value="SusD-like_3"/>
    <property type="match status" value="1"/>
</dbReference>